<dbReference type="Gene3D" id="3.90.980.10">
    <property type="entry name" value="DNA primase, catalytic core, N-terminal domain"/>
    <property type="match status" value="1"/>
</dbReference>
<dbReference type="InterPro" id="IPR013264">
    <property type="entry name" value="DNAG_N"/>
</dbReference>
<dbReference type="AlphaFoldDB" id="A0A9D9E960"/>
<sequence>MAFSDRTIEEIKGRLSIVDVVSSYTQVIRRSGGYWIRCPFHGNGSERTPSCKLDEKNSRFYCFGCHEHGSMFDFVMKMERLSFPEAVRELAAKAGVQIEDESPRESHEREKRTSLYELNEKMASVFHDLLMKSPEAQEARDYLARRKVAQSTIERFRLGYAPRDVDWLHDYMRKEGLDDDFLRTSGYFSLNRYPYPLFCNRLMFPVRSWQGRTVAFGARDLSFREGAPKYINTPETAVYQKKNNLYGFYEGLDEIRKAGYAIVCEGNFDAISLQQAGLGMAVAPFGTAFTSEQASLIKRYADGVRLLFDTDEAGQNATVKAILLCQEKGLECSVLSLDRHKDASEYLEAEGAEALKATLAVSTDAFSYLVKKGLNTYNTRTPKGKSELVGFLRPFLNATGSNVEREAYIRQLSQLIDVGEAQIAGDLAAGGMKAYSPSGDDAGRREGSGGLRVSAISADLYLMLMFANHRELFASYTKVLRFGDLKDRQAQMIYLALESMRRDGVGKSDELFLSLIADEQLRNDVATSFELPQFTVGEPRKVIDELLDRIALRKLEDGRRLVLRQIWQSESEGLEEAQLKELLQEKVSLDGQISALMEKLQNA</sequence>
<keyword evidence="8 13" id="KW-0862">Zinc</keyword>
<evidence type="ECO:0000256" key="11">
    <source>
        <dbReference type="ARBA" id="ARBA00023163"/>
    </source>
</evidence>
<evidence type="ECO:0000313" key="16">
    <source>
        <dbReference type="EMBL" id="MBO8442145.1"/>
    </source>
</evidence>
<evidence type="ECO:0000256" key="2">
    <source>
        <dbReference type="ARBA" id="ARBA00022515"/>
    </source>
</evidence>
<keyword evidence="11 12" id="KW-0804">Transcription</keyword>
<dbReference type="GO" id="GO:1990077">
    <property type="term" value="C:primosome complex"/>
    <property type="evidence" value="ECO:0007669"/>
    <property type="project" value="UniProtKB-KW"/>
</dbReference>
<dbReference type="InterPro" id="IPR006295">
    <property type="entry name" value="DNA_primase_DnaG"/>
</dbReference>
<dbReference type="CDD" id="cd03364">
    <property type="entry name" value="TOPRIM_DnaG_primases"/>
    <property type="match status" value="1"/>
</dbReference>
<dbReference type="GO" id="GO:0003677">
    <property type="term" value="F:DNA binding"/>
    <property type="evidence" value="ECO:0007669"/>
    <property type="project" value="UniProtKB-KW"/>
</dbReference>
<keyword evidence="9" id="KW-0460">Magnesium</keyword>
<dbReference type="Gene3D" id="3.40.1360.10">
    <property type="match status" value="1"/>
</dbReference>
<evidence type="ECO:0000256" key="10">
    <source>
        <dbReference type="ARBA" id="ARBA00023125"/>
    </source>
</evidence>
<dbReference type="Pfam" id="PF10410">
    <property type="entry name" value="DnaB_bind"/>
    <property type="match status" value="1"/>
</dbReference>
<dbReference type="NCBIfam" id="TIGR01391">
    <property type="entry name" value="dnaG"/>
    <property type="match status" value="1"/>
</dbReference>
<evidence type="ECO:0000256" key="8">
    <source>
        <dbReference type="ARBA" id="ARBA00022833"/>
    </source>
</evidence>
<keyword evidence="4 12" id="KW-0548">Nucleotidyltransferase</keyword>
<evidence type="ECO:0000256" key="4">
    <source>
        <dbReference type="ARBA" id="ARBA00022695"/>
    </source>
</evidence>
<dbReference type="PIRSF" id="PIRSF002811">
    <property type="entry name" value="DnaG"/>
    <property type="match status" value="1"/>
</dbReference>
<dbReference type="InterPro" id="IPR037068">
    <property type="entry name" value="DNA_primase_core_N_sf"/>
</dbReference>
<dbReference type="InterPro" id="IPR019475">
    <property type="entry name" value="DNA_primase_DnaB-bd"/>
</dbReference>
<dbReference type="PROSITE" id="PS50880">
    <property type="entry name" value="TOPRIM"/>
    <property type="match status" value="1"/>
</dbReference>
<dbReference type="InterPro" id="IPR034151">
    <property type="entry name" value="TOPRIM_DnaG_bac"/>
</dbReference>
<keyword evidence="7 14" id="KW-0863">Zinc-finger</keyword>
<evidence type="ECO:0000259" key="15">
    <source>
        <dbReference type="PROSITE" id="PS50880"/>
    </source>
</evidence>
<reference evidence="16" key="2">
    <citation type="journal article" date="2021" name="PeerJ">
        <title>Extensive microbial diversity within the chicken gut microbiome revealed by metagenomics and culture.</title>
        <authorList>
            <person name="Gilroy R."/>
            <person name="Ravi A."/>
            <person name="Getino M."/>
            <person name="Pursley I."/>
            <person name="Horton D.L."/>
            <person name="Alikhan N.F."/>
            <person name="Baker D."/>
            <person name="Gharbi K."/>
            <person name="Hall N."/>
            <person name="Watson M."/>
            <person name="Adriaenssens E.M."/>
            <person name="Foster-Nyarko E."/>
            <person name="Jarju S."/>
            <person name="Secka A."/>
            <person name="Antonio M."/>
            <person name="Oren A."/>
            <person name="Chaudhuri R.R."/>
            <person name="La Ragione R."/>
            <person name="Hildebrand F."/>
            <person name="Pallen M.J."/>
        </authorList>
    </citation>
    <scope>NUCLEOTIDE SEQUENCE</scope>
    <source>
        <strain evidence="16">11167</strain>
    </source>
</reference>
<dbReference type="PANTHER" id="PTHR30313:SF2">
    <property type="entry name" value="DNA PRIMASE"/>
    <property type="match status" value="1"/>
</dbReference>
<reference evidence="16" key="1">
    <citation type="submission" date="2020-10" db="EMBL/GenBank/DDBJ databases">
        <authorList>
            <person name="Gilroy R."/>
        </authorList>
    </citation>
    <scope>NUCLEOTIDE SEQUENCE</scope>
    <source>
        <strain evidence="16">11167</strain>
    </source>
</reference>
<evidence type="ECO:0000256" key="3">
    <source>
        <dbReference type="ARBA" id="ARBA00022679"/>
    </source>
</evidence>
<evidence type="ECO:0000256" key="13">
    <source>
        <dbReference type="PIRNR" id="PIRNR002811"/>
    </source>
</evidence>
<comment type="caution">
    <text evidence="12">Lacks conserved residue(s) required for the propagation of feature annotation.</text>
</comment>
<dbReference type="PANTHER" id="PTHR30313">
    <property type="entry name" value="DNA PRIMASE"/>
    <property type="match status" value="1"/>
</dbReference>
<keyword evidence="10 12" id="KW-0238">DNA-binding</keyword>
<evidence type="ECO:0000256" key="1">
    <source>
        <dbReference type="ARBA" id="ARBA00022478"/>
    </source>
</evidence>
<dbReference type="SMART" id="SM00400">
    <property type="entry name" value="ZnF_CHCC"/>
    <property type="match status" value="1"/>
</dbReference>
<keyword evidence="2 12" id="KW-0639">Primosome</keyword>
<keyword evidence="1 12" id="KW-0240">DNA-directed RNA polymerase</keyword>
<dbReference type="InterPro" id="IPR006171">
    <property type="entry name" value="TOPRIM_dom"/>
</dbReference>
<dbReference type="InterPro" id="IPR030846">
    <property type="entry name" value="DnaG_bac"/>
</dbReference>
<dbReference type="Pfam" id="PF13155">
    <property type="entry name" value="Toprim_2"/>
    <property type="match status" value="1"/>
</dbReference>
<evidence type="ECO:0000256" key="6">
    <source>
        <dbReference type="ARBA" id="ARBA00022723"/>
    </source>
</evidence>
<dbReference type="SUPFAM" id="SSF56731">
    <property type="entry name" value="DNA primase core"/>
    <property type="match status" value="1"/>
</dbReference>
<evidence type="ECO:0000256" key="9">
    <source>
        <dbReference type="ARBA" id="ARBA00022842"/>
    </source>
</evidence>
<dbReference type="GO" id="GO:0006269">
    <property type="term" value="P:DNA replication, synthesis of primer"/>
    <property type="evidence" value="ECO:0007669"/>
    <property type="project" value="UniProtKB-UniRule"/>
</dbReference>
<proteinExistence type="inferred from homology"/>
<dbReference type="Pfam" id="PF01807">
    <property type="entry name" value="Zn_ribbon_DnaG"/>
    <property type="match status" value="1"/>
</dbReference>
<dbReference type="GO" id="GO:0005737">
    <property type="term" value="C:cytoplasm"/>
    <property type="evidence" value="ECO:0007669"/>
    <property type="project" value="TreeGrafter"/>
</dbReference>
<comment type="cofactor">
    <cofactor evidence="13 14">
        <name>Zn(2+)</name>
        <dbReference type="ChEBI" id="CHEBI:29105"/>
    </cofactor>
    <text evidence="13 14">Binds 1 zinc ion per monomer.</text>
</comment>
<comment type="similarity">
    <text evidence="12 13">Belongs to the DnaG primase family.</text>
</comment>
<feature type="zinc finger region" description="CHC2-type" evidence="14">
    <location>
        <begin position="38"/>
        <end position="65"/>
    </location>
</feature>
<evidence type="ECO:0000313" key="17">
    <source>
        <dbReference type="Proteomes" id="UP000823633"/>
    </source>
</evidence>
<keyword evidence="5 12" id="KW-0235">DNA replication</keyword>
<dbReference type="InterPro" id="IPR050219">
    <property type="entry name" value="DnaG_primase"/>
</dbReference>
<comment type="catalytic activity">
    <reaction evidence="12">
        <text>ssDNA + n NTP = ssDNA/pppN(pN)n-1 hybrid + (n-1) diphosphate.</text>
        <dbReference type="EC" id="2.7.7.101"/>
    </reaction>
</comment>
<comment type="subunit">
    <text evidence="12">Monomer. Interacts with DnaB.</text>
</comment>
<evidence type="ECO:0000256" key="5">
    <source>
        <dbReference type="ARBA" id="ARBA00022705"/>
    </source>
</evidence>
<dbReference type="GO" id="GO:0003899">
    <property type="term" value="F:DNA-directed RNA polymerase activity"/>
    <property type="evidence" value="ECO:0007669"/>
    <property type="project" value="UniProtKB-UniRule"/>
</dbReference>
<dbReference type="InterPro" id="IPR036977">
    <property type="entry name" value="DNA_primase_Znf_CHC2"/>
</dbReference>
<feature type="domain" description="Toprim" evidence="15">
    <location>
        <begin position="259"/>
        <end position="340"/>
    </location>
</feature>
<evidence type="ECO:0000256" key="12">
    <source>
        <dbReference type="HAMAP-Rule" id="MF_00974"/>
    </source>
</evidence>
<protein>
    <recommendedName>
        <fullName evidence="12 13">DNA primase</fullName>
        <ecNumber evidence="12">2.7.7.101</ecNumber>
    </recommendedName>
</protein>
<keyword evidence="3 12" id="KW-0808">Transferase</keyword>
<evidence type="ECO:0000256" key="7">
    <source>
        <dbReference type="ARBA" id="ARBA00022771"/>
    </source>
</evidence>
<dbReference type="EMBL" id="JADIMU010000001">
    <property type="protein sequence ID" value="MBO8442145.1"/>
    <property type="molecule type" value="Genomic_DNA"/>
</dbReference>
<accession>A0A9D9E960</accession>
<dbReference type="EC" id="2.7.7.101" evidence="12"/>
<comment type="function">
    <text evidence="12 13">RNA polymerase that catalyzes the synthesis of short RNA molecules used as primers for DNA polymerase during DNA replication.</text>
</comment>
<dbReference type="SMART" id="SM00493">
    <property type="entry name" value="TOPRIM"/>
    <property type="match status" value="1"/>
</dbReference>
<dbReference type="SUPFAM" id="SSF57783">
    <property type="entry name" value="Zinc beta-ribbon"/>
    <property type="match status" value="1"/>
</dbReference>
<organism evidence="16 17">
    <name type="scientific">Candidatus Aphodenecus pullistercoris</name>
    <dbReference type="NCBI Taxonomy" id="2840669"/>
    <lineage>
        <taxon>Bacteria</taxon>
        <taxon>Pseudomonadati</taxon>
        <taxon>Spirochaetota</taxon>
        <taxon>Spirochaetia</taxon>
        <taxon>Spirochaetales</taxon>
        <taxon>Candidatus Aphodenecus</taxon>
    </lineage>
</organism>
<dbReference type="GO" id="GO:0000428">
    <property type="term" value="C:DNA-directed RNA polymerase complex"/>
    <property type="evidence" value="ECO:0007669"/>
    <property type="project" value="UniProtKB-KW"/>
</dbReference>
<dbReference type="GO" id="GO:0008270">
    <property type="term" value="F:zinc ion binding"/>
    <property type="evidence" value="ECO:0007669"/>
    <property type="project" value="UniProtKB-KW"/>
</dbReference>
<comment type="caution">
    <text evidence="16">The sequence shown here is derived from an EMBL/GenBank/DDBJ whole genome shotgun (WGS) entry which is preliminary data.</text>
</comment>
<dbReference type="Proteomes" id="UP000823633">
    <property type="component" value="Unassembled WGS sequence"/>
</dbReference>
<dbReference type="InterPro" id="IPR002694">
    <property type="entry name" value="Znf_CHC2"/>
</dbReference>
<name>A0A9D9E960_9SPIR</name>
<dbReference type="Gene3D" id="3.90.580.10">
    <property type="entry name" value="Zinc finger, CHC2-type domain"/>
    <property type="match status" value="1"/>
</dbReference>
<evidence type="ECO:0000256" key="14">
    <source>
        <dbReference type="PIRSR" id="PIRSR002811-1"/>
    </source>
</evidence>
<dbReference type="Pfam" id="PF08275">
    <property type="entry name" value="DNAG_N"/>
    <property type="match status" value="1"/>
</dbReference>
<dbReference type="HAMAP" id="MF_00974">
    <property type="entry name" value="DNA_primase_DnaG"/>
    <property type="match status" value="1"/>
</dbReference>
<keyword evidence="6 13" id="KW-0479">Metal-binding</keyword>
<gene>
    <name evidence="12 16" type="primary">dnaG</name>
    <name evidence="16" type="ORF">IAC42_00065</name>
</gene>